<sequence>LNSGRGLRKQAQIARAWGPSNPGSAHEPKHMGRLRSSSHPLGGPWIHLTDSYLFDETYRWFGDDKYVMCTVDGSRKIIET</sequence>
<feature type="non-terminal residue" evidence="2">
    <location>
        <position position="80"/>
    </location>
</feature>
<evidence type="ECO:0000313" key="3">
    <source>
        <dbReference type="Proteomes" id="UP001314170"/>
    </source>
</evidence>
<accession>A0AAV1RW84</accession>
<proteinExistence type="predicted"/>
<evidence type="ECO:0000313" key="2">
    <source>
        <dbReference type="EMBL" id="CAK7339797.1"/>
    </source>
</evidence>
<protein>
    <submittedName>
        <fullName evidence="2">Uncharacterized protein</fullName>
    </submittedName>
</protein>
<feature type="non-terminal residue" evidence="2">
    <location>
        <position position="1"/>
    </location>
</feature>
<organism evidence="2 3">
    <name type="scientific">Dovyalis caffra</name>
    <dbReference type="NCBI Taxonomy" id="77055"/>
    <lineage>
        <taxon>Eukaryota</taxon>
        <taxon>Viridiplantae</taxon>
        <taxon>Streptophyta</taxon>
        <taxon>Embryophyta</taxon>
        <taxon>Tracheophyta</taxon>
        <taxon>Spermatophyta</taxon>
        <taxon>Magnoliopsida</taxon>
        <taxon>eudicotyledons</taxon>
        <taxon>Gunneridae</taxon>
        <taxon>Pentapetalae</taxon>
        <taxon>rosids</taxon>
        <taxon>fabids</taxon>
        <taxon>Malpighiales</taxon>
        <taxon>Salicaceae</taxon>
        <taxon>Flacourtieae</taxon>
        <taxon>Dovyalis</taxon>
    </lineage>
</organism>
<keyword evidence="3" id="KW-1185">Reference proteome</keyword>
<feature type="region of interest" description="Disordered" evidence="1">
    <location>
        <begin position="1"/>
        <end position="40"/>
    </location>
</feature>
<name>A0AAV1RW84_9ROSI</name>
<reference evidence="2 3" key="1">
    <citation type="submission" date="2024-01" db="EMBL/GenBank/DDBJ databases">
        <authorList>
            <person name="Waweru B."/>
        </authorList>
    </citation>
    <scope>NUCLEOTIDE SEQUENCE [LARGE SCALE GENOMIC DNA]</scope>
</reference>
<dbReference type="EMBL" id="CAWUPB010001158">
    <property type="protein sequence ID" value="CAK7339797.1"/>
    <property type="molecule type" value="Genomic_DNA"/>
</dbReference>
<dbReference type="AlphaFoldDB" id="A0AAV1RW84"/>
<dbReference type="Proteomes" id="UP001314170">
    <property type="component" value="Unassembled WGS sequence"/>
</dbReference>
<gene>
    <name evidence="2" type="ORF">DCAF_LOCUS14873</name>
</gene>
<comment type="caution">
    <text evidence="2">The sequence shown here is derived from an EMBL/GenBank/DDBJ whole genome shotgun (WGS) entry which is preliminary data.</text>
</comment>
<evidence type="ECO:0000256" key="1">
    <source>
        <dbReference type="SAM" id="MobiDB-lite"/>
    </source>
</evidence>